<keyword evidence="5" id="KW-0067">ATP-binding</keyword>
<dbReference type="InterPro" id="IPR036640">
    <property type="entry name" value="ABC1_TM_sf"/>
</dbReference>
<dbReference type="InterPro" id="IPR027417">
    <property type="entry name" value="P-loop_NTPase"/>
</dbReference>
<evidence type="ECO:0000313" key="11">
    <source>
        <dbReference type="EMBL" id="CBH75616.1"/>
    </source>
</evidence>
<dbReference type="SMART" id="SM00382">
    <property type="entry name" value="AAA"/>
    <property type="match status" value="1"/>
</dbReference>
<feature type="transmembrane region" description="Helical" evidence="8">
    <location>
        <begin position="150"/>
        <end position="174"/>
    </location>
</feature>
<dbReference type="GO" id="GO:0016887">
    <property type="term" value="F:ATP hydrolysis activity"/>
    <property type="evidence" value="ECO:0007669"/>
    <property type="project" value="InterPro"/>
</dbReference>
<feature type="transmembrane region" description="Helical" evidence="8">
    <location>
        <begin position="265"/>
        <end position="290"/>
    </location>
</feature>
<dbReference type="PROSITE" id="PS50929">
    <property type="entry name" value="ABC_TM1F"/>
    <property type="match status" value="1"/>
</dbReference>
<evidence type="ECO:0000256" key="1">
    <source>
        <dbReference type="ARBA" id="ARBA00004141"/>
    </source>
</evidence>
<keyword evidence="2" id="KW-0813">Transport</keyword>
<accession>E6PGM8</accession>
<dbReference type="EMBL" id="CABL01000013">
    <property type="protein sequence ID" value="CBH75616.1"/>
    <property type="molecule type" value="Genomic_DNA"/>
</dbReference>
<evidence type="ECO:0000256" key="8">
    <source>
        <dbReference type="SAM" id="Phobius"/>
    </source>
</evidence>
<evidence type="ECO:0000256" key="5">
    <source>
        <dbReference type="ARBA" id="ARBA00022840"/>
    </source>
</evidence>
<dbReference type="PANTHER" id="PTHR43394:SF1">
    <property type="entry name" value="ATP-BINDING CASSETTE SUB-FAMILY B MEMBER 10, MITOCHONDRIAL"/>
    <property type="match status" value="1"/>
</dbReference>
<feature type="transmembrane region" description="Helical" evidence="8">
    <location>
        <begin position="42"/>
        <end position="61"/>
    </location>
</feature>
<dbReference type="GO" id="GO:0005524">
    <property type="term" value="F:ATP binding"/>
    <property type="evidence" value="ECO:0007669"/>
    <property type="project" value="UniProtKB-KW"/>
</dbReference>
<keyword evidence="4" id="KW-0547">Nucleotide-binding</keyword>
<feature type="transmembrane region" description="Helical" evidence="8">
    <location>
        <begin position="81"/>
        <end position="101"/>
    </location>
</feature>
<name>E6PGM8_9ZZZZ</name>
<keyword evidence="6 8" id="KW-1133">Transmembrane helix</keyword>
<evidence type="ECO:0008006" key="12">
    <source>
        <dbReference type="Google" id="ProtNLM"/>
    </source>
</evidence>
<evidence type="ECO:0000256" key="4">
    <source>
        <dbReference type="ARBA" id="ARBA00022741"/>
    </source>
</evidence>
<evidence type="ECO:0000256" key="2">
    <source>
        <dbReference type="ARBA" id="ARBA00022448"/>
    </source>
</evidence>
<dbReference type="GO" id="GO:0015421">
    <property type="term" value="F:ABC-type oligopeptide transporter activity"/>
    <property type="evidence" value="ECO:0007669"/>
    <property type="project" value="TreeGrafter"/>
</dbReference>
<dbReference type="AlphaFoldDB" id="E6PGM8"/>
<keyword evidence="3 8" id="KW-0812">Transmembrane</keyword>
<dbReference type="InterPro" id="IPR003593">
    <property type="entry name" value="AAA+_ATPase"/>
</dbReference>
<dbReference type="FunFam" id="3.40.50.300:FF:000287">
    <property type="entry name" value="Multidrug ABC transporter ATP-binding protein"/>
    <property type="match status" value="1"/>
</dbReference>
<evidence type="ECO:0000259" key="9">
    <source>
        <dbReference type="PROSITE" id="PS50893"/>
    </source>
</evidence>
<reference evidence="11" key="1">
    <citation type="submission" date="2009-10" db="EMBL/GenBank/DDBJ databases">
        <title>Diversity of trophic interactions inside an arsenic-rich microbial ecosystem.</title>
        <authorList>
            <person name="Bertin P.N."/>
            <person name="Heinrich-Salmeron A."/>
            <person name="Pelletier E."/>
            <person name="Goulhen-Chollet F."/>
            <person name="Arsene-Ploetze F."/>
            <person name="Gallien S."/>
            <person name="Calteau A."/>
            <person name="Vallenet D."/>
            <person name="Casiot C."/>
            <person name="Chane-Woon-Ming B."/>
            <person name="Giloteaux L."/>
            <person name="Barakat M."/>
            <person name="Bonnefoy V."/>
            <person name="Bruneel O."/>
            <person name="Chandler M."/>
            <person name="Cleiss J."/>
            <person name="Duran R."/>
            <person name="Elbaz-Poulichet F."/>
            <person name="Fonknechten N."/>
            <person name="Lauga B."/>
            <person name="Mornico D."/>
            <person name="Ortet P."/>
            <person name="Schaeffer C."/>
            <person name="Siguier P."/>
            <person name="Alexander Thil Smith A."/>
            <person name="Van Dorsselaer A."/>
            <person name="Weissenbach J."/>
            <person name="Medigue C."/>
            <person name="Le Paslier D."/>
        </authorList>
    </citation>
    <scope>NUCLEOTIDE SEQUENCE</scope>
</reference>
<dbReference type="SUPFAM" id="SSF52540">
    <property type="entry name" value="P-loop containing nucleoside triphosphate hydrolases"/>
    <property type="match status" value="1"/>
</dbReference>
<dbReference type="GO" id="GO:0016020">
    <property type="term" value="C:membrane"/>
    <property type="evidence" value="ECO:0007669"/>
    <property type="project" value="UniProtKB-SubCell"/>
</dbReference>
<dbReference type="PROSITE" id="PS50893">
    <property type="entry name" value="ABC_TRANSPORTER_2"/>
    <property type="match status" value="1"/>
</dbReference>
<evidence type="ECO:0000256" key="6">
    <source>
        <dbReference type="ARBA" id="ARBA00022989"/>
    </source>
</evidence>
<sequence>MMSGHGLMWSNMYDPEKPRVRRRVDWRRIRSLFSPYWKQQSLVFAIIVLSAIVGLVPGYMTARIIDSALPHRSFHELTIDVGFILAAAILSMALGVVQGYFNSLVGEGIMRDLRTSLVSHLHRMPLSFFTATKTGEIMNRVSSDVDNIDGVVTGTLTTIVTNIVMISTTLIAMLIWNWRLALISTIVVPFMVLPLGPVGRKMYDVRKRTREQRDRIESITQETLSISGITLIKSFVRETYERSRFYKVGTQLMDLEIRLAMIGRWFIASVTAMVVVGPAIVWLGGGWLALQGALDVGVIVAFIGYIQGRLYGPAAALVGIQVQIVSALAVFERIFDYLDMKTERYDAPNAVPLGELRGDIAFEGVNFKYEGRDPILHGIDFKIPAGKVAAFVGPSGAGKTTITQLLPRFYDLSEGHIFVDGHDIATVGLESLRENIGIVTQETYLFHDTIIANLRYSRPDATLAQIHEATRAANIHDFIETLPQGYETVVGERGHKLSGGERQRLAIARVLLKNPRILILDEATSALDSENEAAIQSALERLMRGRTSMVIAHRLSTVVNADTIFVVEGGRIVESGSHDELLARDGVYARLYRTQFRERIPS</sequence>
<dbReference type="Gene3D" id="1.20.1560.10">
    <property type="entry name" value="ABC transporter type 1, transmembrane domain"/>
    <property type="match status" value="1"/>
</dbReference>
<gene>
    <name evidence="11" type="ORF">CARN1_1294</name>
</gene>
<dbReference type="SUPFAM" id="SSF90123">
    <property type="entry name" value="ABC transporter transmembrane region"/>
    <property type="match status" value="1"/>
</dbReference>
<organism evidence="11">
    <name type="scientific">mine drainage metagenome</name>
    <dbReference type="NCBI Taxonomy" id="410659"/>
    <lineage>
        <taxon>unclassified sequences</taxon>
        <taxon>metagenomes</taxon>
        <taxon>ecological metagenomes</taxon>
    </lineage>
</organism>
<feature type="domain" description="ABC transporter" evidence="9">
    <location>
        <begin position="360"/>
        <end position="594"/>
    </location>
</feature>
<evidence type="ECO:0000259" key="10">
    <source>
        <dbReference type="PROSITE" id="PS50929"/>
    </source>
</evidence>
<dbReference type="InterPro" id="IPR039421">
    <property type="entry name" value="Type_1_exporter"/>
</dbReference>
<dbReference type="InterPro" id="IPR003439">
    <property type="entry name" value="ABC_transporter-like_ATP-bd"/>
</dbReference>
<dbReference type="Gene3D" id="3.40.50.300">
    <property type="entry name" value="P-loop containing nucleotide triphosphate hydrolases"/>
    <property type="match status" value="1"/>
</dbReference>
<feature type="transmembrane region" description="Helical" evidence="8">
    <location>
        <begin position="310"/>
        <end position="331"/>
    </location>
</feature>
<proteinExistence type="predicted"/>
<evidence type="ECO:0000256" key="3">
    <source>
        <dbReference type="ARBA" id="ARBA00022692"/>
    </source>
</evidence>
<keyword evidence="7 8" id="KW-0472">Membrane</keyword>
<dbReference type="InterPro" id="IPR011527">
    <property type="entry name" value="ABC1_TM_dom"/>
</dbReference>
<comment type="caution">
    <text evidence="11">The sequence shown here is derived from an EMBL/GenBank/DDBJ whole genome shotgun (WGS) entry which is preliminary data.</text>
</comment>
<evidence type="ECO:0000256" key="7">
    <source>
        <dbReference type="ARBA" id="ARBA00023136"/>
    </source>
</evidence>
<dbReference type="Pfam" id="PF00005">
    <property type="entry name" value="ABC_tran"/>
    <property type="match status" value="1"/>
</dbReference>
<dbReference type="PROSITE" id="PS00211">
    <property type="entry name" value="ABC_TRANSPORTER_1"/>
    <property type="match status" value="1"/>
</dbReference>
<dbReference type="CDD" id="cd18550">
    <property type="entry name" value="ABC_6TM_exporter_like"/>
    <property type="match status" value="1"/>
</dbReference>
<dbReference type="Pfam" id="PF00664">
    <property type="entry name" value="ABC_membrane"/>
    <property type="match status" value="1"/>
</dbReference>
<dbReference type="PANTHER" id="PTHR43394">
    <property type="entry name" value="ATP-DEPENDENT PERMEASE MDL1, MITOCHONDRIAL"/>
    <property type="match status" value="1"/>
</dbReference>
<feature type="transmembrane region" description="Helical" evidence="8">
    <location>
        <begin position="180"/>
        <end position="198"/>
    </location>
</feature>
<feature type="domain" description="ABC transmembrane type-1" evidence="10">
    <location>
        <begin position="42"/>
        <end position="326"/>
    </location>
</feature>
<protein>
    <recommendedName>
        <fullName evidence="12">ABC transporter ATP-binding protein</fullName>
    </recommendedName>
</protein>
<dbReference type="InterPro" id="IPR017871">
    <property type="entry name" value="ABC_transporter-like_CS"/>
</dbReference>
<comment type="subcellular location">
    <subcellularLocation>
        <location evidence="1">Membrane</location>
        <topology evidence="1">Multi-pass membrane protein</topology>
    </subcellularLocation>
</comment>